<gene>
    <name evidence="7" type="primary">LOC111105973</name>
</gene>
<dbReference type="PANTHER" id="PTHR11132">
    <property type="entry name" value="SOLUTE CARRIER FAMILY 35"/>
    <property type="match status" value="1"/>
</dbReference>
<feature type="transmembrane region" description="Helical" evidence="5">
    <location>
        <begin position="68"/>
        <end position="88"/>
    </location>
</feature>
<evidence type="ECO:0000256" key="3">
    <source>
        <dbReference type="ARBA" id="ARBA00022989"/>
    </source>
</evidence>
<organism evidence="6 7">
    <name type="scientific">Crassostrea virginica</name>
    <name type="common">Eastern oyster</name>
    <dbReference type="NCBI Taxonomy" id="6565"/>
    <lineage>
        <taxon>Eukaryota</taxon>
        <taxon>Metazoa</taxon>
        <taxon>Spiralia</taxon>
        <taxon>Lophotrochozoa</taxon>
        <taxon>Mollusca</taxon>
        <taxon>Bivalvia</taxon>
        <taxon>Autobranchia</taxon>
        <taxon>Pteriomorphia</taxon>
        <taxon>Ostreida</taxon>
        <taxon>Ostreoidea</taxon>
        <taxon>Ostreidae</taxon>
        <taxon>Crassostrea</taxon>
    </lineage>
</organism>
<feature type="transmembrane region" description="Helical" evidence="5">
    <location>
        <begin position="125"/>
        <end position="144"/>
    </location>
</feature>
<keyword evidence="2 5" id="KW-0812">Transmembrane</keyword>
<evidence type="ECO:0000256" key="5">
    <source>
        <dbReference type="SAM" id="Phobius"/>
    </source>
</evidence>
<keyword evidence="3 5" id="KW-1133">Transmembrane helix</keyword>
<protein>
    <submittedName>
        <fullName evidence="7">GDP-fucose transporter 1-like</fullName>
    </submittedName>
</protein>
<comment type="subcellular location">
    <subcellularLocation>
        <location evidence="1">Membrane</location>
        <topology evidence="1">Multi-pass membrane protein</topology>
    </subcellularLocation>
</comment>
<sequence>MGVVFGVMASATVALNSIYTKKVLPVVDNNIWRLTFYNNVNACILFLPIMLIFGEFGEVWSFPKLGNSTFWTYMTVGGVFGFAIGYITGLQIQVTSPLTHNISGTAKACAQTVLACVYYQDHKSLLWWTSNFVVLFGSGAYTEVRRQDMKAQHKVDMAKISQKMEEGEDSSDKELVAK</sequence>
<dbReference type="KEGG" id="cvn:111105973"/>
<accession>A0A8B8AZJ9</accession>
<dbReference type="Proteomes" id="UP000694844">
    <property type="component" value="Chromosome 8"/>
</dbReference>
<dbReference type="InterPro" id="IPR050186">
    <property type="entry name" value="TPT_transporter"/>
</dbReference>
<keyword evidence="6" id="KW-1185">Reference proteome</keyword>
<evidence type="ECO:0000256" key="1">
    <source>
        <dbReference type="ARBA" id="ARBA00004141"/>
    </source>
</evidence>
<dbReference type="OrthoDB" id="5547497at2759"/>
<dbReference type="AlphaFoldDB" id="A0A8B8AZJ9"/>
<evidence type="ECO:0000313" key="6">
    <source>
        <dbReference type="Proteomes" id="UP000694844"/>
    </source>
</evidence>
<dbReference type="GO" id="GO:0016020">
    <property type="term" value="C:membrane"/>
    <property type="evidence" value="ECO:0007669"/>
    <property type="project" value="UniProtKB-SubCell"/>
</dbReference>
<keyword evidence="4 5" id="KW-0472">Membrane</keyword>
<dbReference type="GeneID" id="111105973"/>
<name>A0A8B8AZJ9_CRAVI</name>
<dbReference type="RefSeq" id="XP_022296193.1">
    <property type="nucleotide sequence ID" value="XM_022440485.1"/>
</dbReference>
<feature type="transmembrane region" description="Helical" evidence="5">
    <location>
        <begin position="36"/>
        <end position="56"/>
    </location>
</feature>
<proteinExistence type="predicted"/>
<evidence type="ECO:0000313" key="7">
    <source>
        <dbReference type="RefSeq" id="XP_022296193.1"/>
    </source>
</evidence>
<reference evidence="7" key="1">
    <citation type="submission" date="2025-08" db="UniProtKB">
        <authorList>
            <consortium name="RefSeq"/>
        </authorList>
    </citation>
    <scope>IDENTIFICATION</scope>
    <source>
        <tissue evidence="7">Whole sample</tissue>
    </source>
</reference>
<evidence type="ECO:0000256" key="4">
    <source>
        <dbReference type="ARBA" id="ARBA00023136"/>
    </source>
</evidence>
<evidence type="ECO:0000256" key="2">
    <source>
        <dbReference type="ARBA" id="ARBA00022692"/>
    </source>
</evidence>